<name>A0A1H1QIL9_9CELL</name>
<keyword evidence="3 12" id="KW-0136">Cellulose degradation</keyword>
<evidence type="ECO:0000256" key="2">
    <source>
        <dbReference type="ARBA" id="ARBA00022801"/>
    </source>
</evidence>
<evidence type="ECO:0000313" key="15">
    <source>
        <dbReference type="Proteomes" id="UP000185663"/>
    </source>
</evidence>
<evidence type="ECO:0000313" key="14">
    <source>
        <dbReference type="EMBL" id="SDS23371.1"/>
    </source>
</evidence>
<feature type="binding site" evidence="9">
    <location>
        <position position="178"/>
    </location>
    <ligand>
        <name>substrate</name>
    </ligand>
</feature>
<dbReference type="RefSeq" id="WP_172829024.1">
    <property type="nucleotide sequence ID" value="NZ_LT629776.1"/>
</dbReference>
<feature type="binding site" evidence="9">
    <location>
        <position position="271"/>
    </location>
    <ligand>
        <name>substrate</name>
    </ligand>
</feature>
<evidence type="ECO:0000256" key="4">
    <source>
        <dbReference type="ARBA" id="ARBA00023157"/>
    </source>
</evidence>
<dbReference type="InterPro" id="IPR016288">
    <property type="entry name" value="Beta_cellobiohydrolase"/>
</dbReference>
<evidence type="ECO:0000256" key="1">
    <source>
        <dbReference type="ARBA" id="ARBA00022729"/>
    </source>
</evidence>
<feature type="active site" evidence="10">
    <location>
        <position position="101"/>
    </location>
</feature>
<organism evidence="14 15">
    <name type="scientific">Paraoerskovia marina</name>
    <dbReference type="NCBI Taxonomy" id="545619"/>
    <lineage>
        <taxon>Bacteria</taxon>
        <taxon>Bacillati</taxon>
        <taxon>Actinomycetota</taxon>
        <taxon>Actinomycetes</taxon>
        <taxon>Micrococcales</taxon>
        <taxon>Cellulomonadaceae</taxon>
        <taxon>Paraoerskovia</taxon>
    </lineage>
</organism>
<sequence length="308" mass="31732">MRRALVAACAALVLAAGCSGPSGHAPTTEPSETADPVPRLGDPALARTTSAEDDSRLTGTPHAVWLTGEASAARTVRETTSRAAENGQVAQLVVYAVPARDCGLHSAGGLTVESYGPWVEGLADAVVGTPLLVLEPDALAQLDDCGDPATRSRLLAGAARTLSDAGARVYVDVGNSAWLGPEEAASRLLSLGPTGARGFAVNVSNYRTTEESVAWADEVSRLTDGLHYVVDTSRNGNGPNGQWCNARGRALGDPPRLVDDGTRLDALLWVKVPGESDGPCGGGPPAGTWWPEIAEELAANDPWADAPG</sequence>
<feature type="active site" description="Proton donor" evidence="8 11">
    <location>
        <position position="137"/>
    </location>
</feature>
<evidence type="ECO:0000256" key="10">
    <source>
        <dbReference type="PROSITE-ProRule" id="PRU10056"/>
    </source>
</evidence>
<dbReference type="GO" id="GO:0004553">
    <property type="term" value="F:hydrolase activity, hydrolyzing O-glycosyl compounds"/>
    <property type="evidence" value="ECO:0007669"/>
    <property type="project" value="InterPro"/>
</dbReference>
<evidence type="ECO:0000256" key="8">
    <source>
        <dbReference type="PIRSR" id="PIRSR001100-1"/>
    </source>
</evidence>
<keyword evidence="2 12" id="KW-0378">Hydrolase</keyword>
<accession>A0A1H1QIL9</accession>
<keyword evidence="15" id="KW-1185">Reference proteome</keyword>
<dbReference type="EC" id="3.2.1.-" evidence="12"/>
<feature type="signal peptide" evidence="12">
    <location>
        <begin position="1"/>
        <end position="24"/>
    </location>
</feature>
<dbReference type="PANTHER" id="PTHR34876:SF4">
    <property type="entry name" value="1,4-BETA-D-GLUCAN CELLOBIOHYDROLASE C-RELATED"/>
    <property type="match status" value="1"/>
</dbReference>
<evidence type="ECO:0000256" key="13">
    <source>
        <dbReference type="SAM" id="MobiDB-lite"/>
    </source>
</evidence>
<dbReference type="EMBL" id="LT629776">
    <property type="protein sequence ID" value="SDS23371.1"/>
    <property type="molecule type" value="Genomic_DNA"/>
</dbReference>
<evidence type="ECO:0000256" key="3">
    <source>
        <dbReference type="ARBA" id="ARBA00023001"/>
    </source>
</evidence>
<keyword evidence="7 12" id="KW-0624">Polysaccharide degradation</keyword>
<dbReference type="SUPFAM" id="SSF51989">
    <property type="entry name" value="Glycosyl hydrolases family 6, cellulases"/>
    <property type="match status" value="1"/>
</dbReference>
<feature type="chain" id="PRO_5009029185" description="Glucanase" evidence="12">
    <location>
        <begin position="25"/>
        <end position="308"/>
    </location>
</feature>
<dbReference type="PROSITE" id="PS00655">
    <property type="entry name" value="GLYCOSYL_HYDROL_F6_1"/>
    <property type="match status" value="1"/>
</dbReference>
<dbReference type="eggNOG" id="COG5297">
    <property type="taxonomic scope" value="Bacteria"/>
</dbReference>
<dbReference type="GO" id="GO:0030245">
    <property type="term" value="P:cellulose catabolic process"/>
    <property type="evidence" value="ECO:0007669"/>
    <property type="project" value="UniProtKB-KW"/>
</dbReference>
<evidence type="ECO:0000256" key="7">
    <source>
        <dbReference type="ARBA" id="ARBA00023326"/>
    </source>
</evidence>
<dbReference type="PROSITE" id="PS00656">
    <property type="entry name" value="GLYCOSYL_HYDROL_F6_2"/>
    <property type="match status" value="1"/>
</dbReference>
<feature type="binding site" evidence="9">
    <location>
        <position position="65"/>
    </location>
    <ligand>
        <name>substrate</name>
    </ligand>
</feature>
<evidence type="ECO:0000256" key="5">
    <source>
        <dbReference type="ARBA" id="ARBA00023277"/>
    </source>
</evidence>
<keyword evidence="4" id="KW-1015">Disulfide bond</keyword>
<evidence type="ECO:0000256" key="12">
    <source>
        <dbReference type="RuleBase" id="RU361186"/>
    </source>
</evidence>
<feature type="active site" description="Proton acceptor" evidence="8">
    <location>
        <position position="277"/>
    </location>
</feature>
<dbReference type="STRING" id="545619.SAMN04489860_1097"/>
<proteinExistence type="inferred from homology"/>
<dbReference type="PROSITE" id="PS51257">
    <property type="entry name" value="PROKAR_LIPOPROTEIN"/>
    <property type="match status" value="1"/>
</dbReference>
<dbReference type="Gene3D" id="3.20.20.40">
    <property type="entry name" value="1, 4-beta cellobiohydrolase"/>
    <property type="match status" value="1"/>
</dbReference>
<dbReference type="Proteomes" id="UP000185663">
    <property type="component" value="Chromosome I"/>
</dbReference>
<gene>
    <name evidence="14" type="ORF">SAMN04489860_1097</name>
</gene>
<feature type="binding site" evidence="9">
    <location>
        <position position="243"/>
    </location>
    <ligand>
        <name>substrate</name>
    </ligand>
</feature>
<keyword evidence="5 12" id="KW-0119">Carbohydrate metabolism</keyword>
<dbReference type="PRINTS" id="PR00733">
    <property type="entry name" value="GLHYDRLASE6"/>
</dbReference>
<reference evidence="14 15" key="1">
    <citation type="submission" date="2016-10" db="EMBL/GenBank/DDBJ databases">
        <authorList>
            <person name="de Groot N.N."/>
        </authorList>
    </citation>
    <scope>NUCLEOTIDE SEQUENCE [LARGE SCALE GENOMIC DNA]</scope>
    <source>
        <strain evidence="14 15">DSM 22126</strain>
    </source>
</reference>
<keyword evidence="1 12" id="KW-0732">Signal</keyword>
<feature type="region of interest" description="Disordered" evidence="13">
    <location>
        <begin position="20"/>
        <end position="60"/>
    </location>
</feature>
<dbReference type="Pfam" id="PF01341">
    <property type="entry name" value="Glyco_hydro_6"/>
    <property type="match status" value="1"/>
</dbReference>
<dbReference type="PANTHER" id="PTHR34876">
    <property type="match status" value="1"/>
</dbReference>
<evidence type="ECO:0000256" key="6">
    <source>
        <dbReference type="ARBA" id="ARBA00023295"/>
    </source>
</evidence>
<evidence type="ECO:0000256" key="11">
    <source>
        <dbReference type="PROSITE-ProRule" id="PRU10057"/>
    </source>
</evidence>
<feature type="binding site" evidence="9">
    <location>
        <position position="275"/>
    </location>
    <ligand>
        <name>substrate</name>
    </ligand>
</feature>
<evidence type="ECO:0000256" key="9">
    <source>
        <dbReference type="PIRSR" id="PIRSR001100-2"/>
    </source>
</evidence>
<dbReference type="InterPro" id="IPR036434">
    <property type="entry name" value="Beta_cellobiohydrolase_sf"/>
</dbReference>
<feature type="binding site" evidence="9">
    <location>
        <position position="205"/>
    </location>
    <ligand>
        <name>substrate</name>
    </ligand>
</feature>
<dbReference type="PIRSF" id="PIRSF001100">
    <property type="entry name" value="Beta_cellobiohydrolase"/>
    <property type="match status" value="1"/>
</dbReference>
<keyword evidence="6 12" id="KW-0326">Glycosidase</keyword>
<dbReference type="InterPro" id="IPR001524">
    <property type="entry name" value="Glyco_hydro_6_CS"/>
</dbReference>
<protein>
    <recommendedName>
        <fullName evidence="12">Glucanase</fullName>
        <ecNumber evidence="12">3.2.1.-</ecNumber>
    </recommendedName>
</protein>
<comment type="similarity">
    <text evidence="12">Belongs to the glycosyl hydrolase family 6.</text>
</comment>
<dbReference type="AlphaFoldDB" id="A0A1H1QIL9"/>